<sequence length="102" mass="11367">MSNPVRYFVTNGPLATQVDEADKRYFLEAAKFAGTGVIRVVLPDGGTELVAGSRYLEAGTSIRAEVEDGRLKLIYLGEVLREYDRWVDFTDPLPESEFPPRG</sequence>
<organism evidence="1 2">
    <name type="scientific">Nocardia rhizosphaerae</name>
    <dbReference type="NCBI Taxonomy" id="1691571"/>
    <lineage>
        <taxon>Bacteria</taxon>
        <taxon>Bacillati</taxon>
        <taxon>Actinomycetota</taxon>
        <taxon>Actinomycetes</taxon>
        <taxon>Mycobacteriales</taxon>
        <taxon>Nocardiaceae</taxon>
        <taxon>Nocardia</taxon>
    </lineage>
</organism>
<dbReference type="EMBL" id="JBHSBA010000003">
    <property type="protein sequence ID" value="MFC4124294.1"/>
    <property type="molecule type" value="Genomic_DNA"/>
</dbReference>
<proteinExistence type="predicted"/>
<keyword evidence="2" id="KW-1185">Reference proteome</keyword>
<gene>
    <name evidence="1" type="ORF">ACFOW8_05075</name>
</gene>
<dbReference type="RefSeq" id="WP_378546127.1">
    <property type="nucleotide sequence ID" value="NZ_JBHSBA010000003.1"/>
</dbReference>
<dbReference type="Proteomes" id="UP001595767">
    <property type="component" value="Unassembled WGS sequence"/>
</dbReference>
<evidence type="ECO:0000313" key="1">
    <source>
        <dbReference type="EMBL" id="MFC4124294.1"/>
    </source>
</evidence>
<protein>
    <submittedName>
        <fullName evidence="1">Uncharacterized protein</fullName>
    </submittedName>
</protein>
<evidence type="ECO:0000313" key="2">
    <source>
        <dbReference type="Proteomes" id="UP001595767"/>
    </source>
</evidence>
<accession>A0ABV8L0F9</accession>
<comment type="caution">
    <text evidence="1">The sequence shown here is derived from an EMBL/GenBank/DDBJ whole genome shotgun (WGS) entry which is preliminary data.</text>
</comment>
<reference evidence="2" key="1">
    <citation type="journal article" date="2019" name="Int. J. Syst. Evol. Microbiol.">
        <title>The Global Catalogue of Microorganisms (GCM) 10K type strain sequencing project: providing services to taxonomists for standard genome sequencing and annotation.</title>
        <authorList>
            <consortium name="The Broad Institute Genomics Platform"/>
            <consortium name="The Broad Institute Genome Sequencing Center for Infectious Disease"/>
            <person name="Wu L."/>
            <person name="Ma J."/>
        </authorList>
    </citation>
    <scope>NUCLEOTIDE SEQUENCE [LARGE SCALE GENOMIC DNA]</scope>
    <source>
        <strain evidence="2">CGMCC 4.7204</strain>
    </source>
</reference>
<name>A0ABV8L0F9_9NOCA</name>